<dbReference type="InterPro" id="IPR051610">
    <property type="entry name" value="GPI/OXD"/>
</dbReference>
<dbReference type="InterPro" id="IPR013096">
    <property type="entry name" value="Cupin_2"/>
</dbReference>
<evidence type="ECO:0000256" key="1">
    <source>
        <dbReference type="ARBA" id="ARBA00022723"/>
    </source>
</evidence>
<feature type="compositionally biased region" description="Basic and acidic residues" evidence="2">
    <location>
        <begin position="1"/>
        <end position="10"/>
    </location>
</feature>
<sequence length="157" mass="17310">MPKIENRVWTEHPGGPNPLSGQDDGPSAVIPLGDQVGLQQFGVHLERLPPRSRSSHRHWHETEDEFVYILSGELVLIEETETILRTGDAAGWRAGSAIAHCLENRSSADAVMLVMGSRAVSGAVHYPDHDVIMYHDPSGRRFTRLDGTPIEDGRPSE</sequence>
<dbReference type="PANTHER" id="PTHR35848:SF9">
    <property type="entry name" value="SLL1358 PROTEIN"/>
    <property type="match status" value="1"/>
</dbReference>
<dbReference type="RefSeq" id="WP_164612443.1">
    <property type="nucleotide sequence ID" value="NZ_JAAIKE010000003.1"/>
</dbReference>
<reference evidence="4 5" key="1">
    <citation type="submission" date="2020-02" db="EMBL/GenBank/DDBJ databases">
        <title>Rhodobacter algicola sp. nov., isolated from microalga culture.</title>
        <authorList>
            <person name="Park C.-Y."/>
        </authorList>
    </citation>
    <scope>NUCLEOTIDE SEQUENCE [LARGE SCALE GENOMIC DNA]</scope>
    <source>
        <strain evidence="4 5">ETT8</strain>
    </source>
</reference>
<keyword evidence="1" id="KW-0479">Metal-binding</keyword>
<feature type="domain" description="Cupin type-2" evidence="3">
    <location>
        <begin position="45"/>
        <end position="115"/>
    </location>
</feature>
<keyword evidence="5" id="KW-1185">Reference proteome</keyword>
<proteinExistence type="predicted"/>
<accession>A0A6B3RPF7</accession>
<gene>
    <name evidence="4" type="ORF">G3572_12945</name>
</gene>
<evidence type="ECO:0000259" key="3">
    <source>
        <dbReference type="Pfam" id="PF07883"/>
    </source>
</evidence>
<dbReference type="Pfam" id="PF07883">
    <property type="entry name" value="Cupin_2"/>
    <property type="match status" value="1"/>
</dbReference>
<dbReference type="GO" id="GO:0046872">
    <property type="term" value="F:metal ion binding"/>
    <property type="evidence" value="ECO:0007669"/>
    <property type="project" value="UniProtKB-KW"/>
</dbReference>
<name>A0A6B3RPF7_9RHOB</name>
<protein>
    <submittedName>
        <fullName evidence="4">Cupin domain-containing protein</fullName>
    </submittedName>
</protein>
<organism evidence="4 5">
    <name type="scientific">Pseudotabrizicola algicola</name>
    <dbReference type="NCBI Taxonomy" id="2709381"/>
    <lineage>
        <taxon>Bacteria</taxon>
        <taxon>Pseudomonadati</taxon>
        <taxon>Pseudomonadota</taxon>
        <taxon>Alphaproteobacteria</taxon>
        <taxon>Rhodobacterales</taxon>
        <taxon>Paracoccaceae</taxon>
        <taxon>Pseudotabrizicola</taxon>
    </lineage>
</organism>
<dbReference type="EMBL" id="JAAIKE010000003">
    <property type="protein sequence ID" value="NEX47116.1"/>
    <property type="molecule type" value="Genomic_DNA"/>
</dbReference>
<dbReference type="Gene3D" id="2.60.120.10">
    <property type="entry name" value="Jelly Rolls"/>
    <property type="match status" value="1"/>
</dbReference>
<evidence type="ECO:0000313" key="5">
    <source>
        <dbReference type="Proteomes" id="UP000481421"/>
    </source>
</evidence>
<dbReference type="InterPro" id="IPR011051">
    <property type="entry name" value="RmlC_Cupin_sf"/>
</dbReference>
<dbReference type="SUPFAM" id="SSF51182">
    <property type="entry name" value="RmlC-like cupins"/>
    <property type="match status" value="1"/>
</dbReference>
<evidence type="ECO:0000313" key="4">
    <source>
        <dbReference type="EMBL" id="NEX47116.1"/>
    </source>
</evidence>
<dbReference type="InterPro" id="IPR014710">
    <property type="entry name" value="RmlC-like_jellyroll"/>
</dbReference>
<dbReference type="PANTHER" id="PTHR35848">
    <property type="entry name" value="OXALATE-BINDING PROTEIN"/>
    <property type="match status" value="1"/>
</dbReference>
<dbReference type="AlphaFoldDB" id="A0A6B3RPF7"/>
<dbReference type="CDD" id="cd02224">
    <property type="entry name" value="cupin_SPO2919-like"/>
    <property type="match status" value="1"/>
</dbReference>
<comment type="caution">
    <text evidence="4">The sequence shown here is derived from an EMBL/GenBank/DDBJ whole genome shotgun (WGS) entry which is preliminary data.</text>
</comment>
<feature type="region of interest" description="Disordered" evidence="2">
    <location>
        <begin position="1"/>
        <end position="27"/>
    </location>
</feature>
<evidence type="ECO:0000256" key="2">
    <source>
        <dbReference type="SAM" id="MobiDB-lite"/>
    </source>
</evidence>
<dbReference type="Proteomes" id="UP000481421">
    <property type="component" value="Unassembled WGS sequence"/>
</dbReference>